<name>A0A8S9RW66_BRACR</name>
<sequence>MRNIAILIRTILGSFLVRNIVIIILQHDEYGVYRDEDGNAHTLDVRIINVSKEDIEAILEMADSAEGKYMSLPQYERCFHLPRVLHPIHYPPPSSYNKDNIEELLNDISISRRKMFDEFYEKIDDVYFPLVNPIAGLESRMKELKLKVDLAHKTIHMQQLEVT</sequence>
<dbReference type="Proteomes" id="UP000712600">
    <property type="component" value="Unassembled WGS sequence"/>
</dbReference>
<proteinExistence type="predicted"/>
<dbReference type="AlphaFoldDB" id="A0A8S9RW66"/>
<comment type="caution">
    <text evidence="1">The sequence shown here is derived from an EMBL/GenBank/DDBJ whole genome shotgun (WGS) entry which is preliminary data.</text>
</comment>
<dbReference type="EMBL" id="QGKX02000088">
    <property type="protein sequence ID" value="KAF3585020.1"/>
    <property type="molecule type" value="Genomic_DNA"/>
</dbReference>
<organism evidence="1 2">
    <name type="scientific">Brassica cretica</name>
    <name type="common">Mustard</name>
    <dbReference type="NCBI Taxonomy" id="69181"/>
    <lineage>
        <taxon>Eukaryota</taxon>
        <taxon>Viridiplantae</taxon>
        <taxon>Streptophyta</taxon>
        <taxon>Embryophyta</taxon>
        <taxon>Tracheophyta</taxon>
        <taxon>Spermatophyta</taxon>
        <taxon>Magnoliopsida</taxon>
        <taxon>eudicotyledons</taxon>
        <taxon>Gunneridae</taxon>
        <taxon>Pentapetalae</taxon>
        <taxon>rosids</taxon>
        <taxon>malvids</taxon>
        <taxon>Brassicales</taxon>
        <taxon>Brassicaceae</taxon>
        <taxon>Brassiceae</taxon>
        <taxon>Brassica</taxon>
    </lineage>
</organism>
<gene>
    <name evidence="1" type="ORF">F2Q69_00029192</name>
</gene>
<evidence type="ECO:0000313" key="1">
    <source>
        <dbReference type="EMBL" id="KAF3585020.1"/>
    </source>
</evidence>
<reference evidence="1" key="1">
    <citation type="submission" date="2019-12" db="EMBL/GenBank/DDBJ databases">
        <title>Genome sequencing and annotation of Brassica cretica.</title>
        <authorList>
            <person name="Studholme D.J."/>
            <person name="Sarris P."/>
        </authorList>
    </citation>
    <scope>NUCLEOTIDE SEQUENCE</scope>
    <source>
        <strain evidence="1">PFS-109/04</strain>
        <tissue evidence="1">Leaf</tissue>
    </source>
</reference>
<protein>
    <submittedName>
        <fullName evidence="1">Uncharacterized protein</fullName>
    </submittedName>
</protein>
<evidence type="ECO:0000313" key="2">
    <source>
        <dbReference type="Proteomes" id="UP000712600"/>
    </source>
</evidence>
<accession>A0A8S9RW66</accession>